<keyword evidence="3" id="KW-1185">Reference proteome</keyword>
<dbReference type="Pfam" id="PF01826">
    <property type="entry name" value="TIL"/>
    <property type="match status" value="1"/>
</dbReference>
<dbReference type="EMBL" id="JAFNEN010000282">
    <property type="protein sequence ID" value="KAG8187001.1"/>
    <property type="molecule type" value="Genomic_DNA"/>
</dbReference>
<protein>
    <recommendedName>
        <fullName evidence="1">TIL domain-containing protein</fullName>
    </recommendedName>
</protein>
<reference evidence="2 3" key="1">
    <citation type="journal article" date="2022" name="Nat. Ecol. Evol.">
        <title>A masculinizing supergene underlies an exaggerated male reproductive morph in a spider.</title>
        <authorList>
            <person name="Hendrickx F."/>
            <person name="De Corte Z."/>
            <person name="Sonet G."/>
            <person name="Van Belleghem S.M."/>
            <person name="Kostlbacher S."/>
            <person name="Vangestel C."/>
        </authorList>
    </citation>
    <scope>NUCLEOTIDE SEQUENCE [LARGE SCALE GENOMIC DNA]</scope>
    <source>
        <strain evidence="2">W744_W776</strain>
    </source>
</reference>
<feature type="domain" description="TIL" evidence="1">
    <location>
        <begin position="34"/>
        <end position="84"/>
    </location>
</feature>
<dbReference type="Gene3D" id="2.10.25.10">
    <property type="entry name" value="Laminin"/>
    <property type="match status" value="1"/>
</dbReference>
<dbReference type="InterPro" id="IPR036084">
    <property type="entry name" value="Ser_inhib-like_sf"/>
</dbReference>
<organism evidence="2 3">
    <name type="scientific">Oedothorax gibbosus</name>
    <dbReference type="NCBI Taxonomy" id="931172"/>
    <lineage>
        <taxon>Eukaryota</taxon>
        <taxon>Metazoa</taxon>
        <taxon>Ecdysozoa</taxon>
        <taxon>Arthropoda</taxon>
        <taxon>Chelicerata</taxon>
        <taxon>Arachnida</taxon>
        <taxon>Araneae</taxon>
        <taxon>Araneomorphae</taxon>
        <taxon>Entelegynae</taxon>
        <taxon>Araneoidea</taxon>
        <taxon>Linyphiidae</taxon>
        <taxon>Erigoninae</taxon>
        <taxon>Oedothorax</taxon>
    </lineage>
</organism>
<dbReference type="CDD" id="cd19941">
    <property type="entry name" value="TIL"/>
    <property type="match status" value="1"/>
</dbReference>
<evidence type="ECO:0000313" key="3">
    <source>
        <dbReference type="Proteomes" id="UP000827092"/>
    </source>
</evidence>
<gene>
    <name evidence="2" type="ORF">JTE90_005771</name>
</gene>
<accession>A0AAV6UTX4</accession>
<sequence>MSFSLAVVAGYTRAAGGYRCPDNVSQEECQSYECPKNGELVECINFCNTCEQASVCIDYCAPGCDCKKGFLRDTKGNCIPKSDCKKGTSA</sequence>
<name>A0AAV6UTX4_9ARAC</name>
<dbReference type="InterPro" id="IPR002919">
    <property type="entry name" value="TIL_dom"/>
</dbReference>
<comment type="caution">
    <text evidence="2">The sequence shown here is derived from an EMBL/GenBank/DDBJ whole genome shotgun (WGS) entry which is preliminary data.</text>
</comment>
<dbReference type="AlphaFoldDB" id="A0AAV6UTX4"/>
<dbReference type="Proteomes" id="UP000827092">
    <property type="component" value="Unassembled WGS sequence"/>
</dbReference>
<dbReference type="SUPFAM" id="SSF57567">
    <property type="entry name" value="Serine protease inhibitors"/>
    <property type="match status" value="1"/>
</dbReference>
<evidence type="ECO:0000313" key="2">
    <source>
        <dbReference type="EMBL" id="KAG8187001.1"/>
    </source>
</evidence>
<proteinExistence type="predicted"/>
<evidence type="ECO:0000259" key="1">
    <source>
        <dbReference type="Pfam" id="PF01826"/>
    </source>
</evidence>